<dbReference type="Gene3D" id="3.30.530.20">
    <property type="match status" value="1"/>
</dbReference>
<name>A0ABQ6N482_9STRA</name>
<evidence type="ECO:0000256" key="1">
    <source>
        <dbReference type="SAM" id="MobiDB-lite"/>
    </source>
</evidence>
<feature type="compositionally biased region" description="Low complexity" evidence="1">
    <location>
        <begin position="184"/>
        <end position="212"/>
    </location>
</feature>
<accession>A0ABQ6N482</accession>
<keyword evidence="3" id="KW-1185">Reference proteome</keyword>
<gene>
    <name evidence="2" type="ORF">TeGR_g11353</name>
</gene>
<organism evidence="2 3">
    <name type="scientific">Tetraparma gracilis</name>
    <dbReference type="NCBI Taxonomy" id="2962635"/>
    <lineage>
        <taxon>Eukaryota</taxon>
        <taxon>Sar</taxon>
        <taxon>Stramenopiles</taxon>
        <taxon>Ochrophyta</taxon>
        <taxon>Bolidophyceae</taxon>
        <taxon>Parmales</taxon>
        <taxon>Triparmaceae</taxon>
        <taxon>Tetraparma</taxon>
    </lineage>
</organism>
<proteinExistence type="predicted"/>
<dbReference type="SUPFAM" id="SSF55961">
    <property type="entry name" value="Bet v1-like"/>
    <property type="match status" value="1"/>
</dbReference>
<feature type="non-terminal residue" evidence="2">
    <location>
        <position position="651"/>
    </location>
</feature>
<dbReference type="EMBL" id="BRYB01002148">
    <property type="protein sequence ID" value="GMI40364.1"/>
    <property type="molecule type" value="Genomic_DNA"/>
</dbReference>
<evidence type="ECO:0000313" key="3">
    <source>
        <dbReference type="Proteomes" id="UP001165060"/>
    </source>
</evidence>
<comment type="caution">
    <text evidence="2">The sequence shown here is derived from an EMBL/GenBank/DDBJ whole genome shotgun (WGS) entry which is preliminary data.</text>
</comment>
<dbReference type="InterPro" id="IPR023393">
    <property type="entry name" value="START-like_dom_sf"/>
</dbReference>
<feature type="region of interest" description="Disordered" evidence="1">
    <location>
        <begin position="1"/>
        <end position="24"/>
    </location>
</feature>
<feature type="region of interest" description="Disordered" evidence="1">
    <location>
        <begin position="184"/>
        <end position="214"/>
    </location>
</feature>
<dbReference type="Proteomes" id="UP001165060">
    <property type="component" value="Unassembled WGS sequence"/>
</dbReference>
<sequence length="651" mass="70581">MAPSPPAAPASPPTPHAITLNPAFPSEAHGDHLIHYSSQSLEPGPQSPSCVIAEARTLIHTDTPTLLHAITHNLPSLLSASASRHSRLPAPPAQQMLAPTSRCKFARVVKMSGRTKTRSTKTERLHYDWTLSPQGLSVHFSPSPSAPPSCVPVRGTFALSPGPYPSTANLSMCATLGVSDGVQQSSSGSGAVGLSSSASPSSPQSNVSVKSATNPPFAASRPDAALILSDLLSLVRNLHLRFARYDDVDEAQRRAFVAGMALLPLPTDNESGALDKCLEYDRGKTWRRIPGTVREPVAYFRALSTTDSAWGKASGTVDASADTVMAWLWLFTSYERARSHVKNEGSRSAVRRNVDVPGSRSALQVAAFGMGAAADRIFASWCCWRREPAPPGSSVGDLVISLAPVCSYSDRRDIADEFERTVETHRAASGAVLGEVVACYRISPLAPNVCRVTLVTQGSLKGFIPELVLQKKLKSTLSLVNEVRDRFERRGKDEDAELRAVFPRPPALGELASDQRELVGRCCELDSETENHAWQRLQSNGHVAMHYQMLTAYSFKGKVTLTLDCPASEALAWQFAWASRERMRVGNESNDPARIVVEETAPHDQLVATTRRLRFFVKLREVVVRQICCSDKDGSFLYAAATNDTVVVDYG</sequence>
<feature type="compositionally biased region" description="Pro residues" evidence="1">
    <location>
        <begin position="1"/>
        <end position="15"/>
    </location>
</feature>
<evidence type="ECO:0000313" key="2">
    <source>
        <dbReference type="EMBL" id="GMI40364.1"/>
    </source>
</evidence>
<protein>
    <submittedName>
        <fullName evidence="2">Uncharacterized protein</fullName>
    </submittedName>
</protein>
<reference evidence="2 3" key="1">
    <citation type="journal article" date="2023" name="Commun. Biol.">
        <title>Genome analysis of Parmales, the sister group of diatoms, reveals the evolutionary specialization of diatoms from phago-mixotrophs to photoautotrophs.</title>
        <authorList>
            <person name="Ban H."/>
            <person name="Sato S."/>
            <person name="Yoshikawa S."/>
            <person name="Yamada K."/>
            <person name="Nakamura Y."/>
            <person name="Ichinomiya M."/>
            <person name="Sato N."/>
            <person name="Blanc-Mathieu R."/>
            <person name="Endo H."/>
            <person name="Kuwata A."/>
            <person name="Ogata H."/>
        </authorList>
    </citation>
    <scope>NUCLEOTIDE SEQUENCE [LARGE SCALE GENOMIC DNA]</scope>
</reference>